<accession>A0A2U1JBS2</accession>
<dbReference type="EMBL" id="MBFU01000078">
    <property type="protein sequence ID" value="PWA02418.1"/>
    <property type="molecule type" value="Genomic_DNA"/>
</dbReference>
<name>A0A2U1JBS2_SMIAN</name>
<sequence length="54" mass="6568">MRNAKATEDLREFTKPSRIYEQIPIHSKRYEHKLRGWENLNRNTVQAIKVRSEE</sequence>
<gene>
    <name evidence="1" type="ORF">BB558_001432</name>
</gene>
<dbReference type="AlphaFoldDB" id="A0A2U1JBS2"/>
<keyword evidence="2" id="KW-1185">Reference proteome</keyword>
<evidence type="ECO:0000313" key="2">
    <source>
        <dbReference type="Proteomes" id="UP000245591"/>
    </source>
</evidence>
<organism evidence="1 2">
    <name type="scientific">Smittium angustum</name>
    <dbReference type="NCBI Taxonomy" id="133377"/>
    <lineage>
        <taxon>Eukaryota</taxon>
        <taxon>Fungi</taxon>
        <taxon>Fungi incertae sedis</taxon>
        <taxon>Zoopagomycota</taxon>
        <taxon>Kickxellomycotina</taxon>
        <taxon>Harpellomycetes</taxon>
        <taxon>Harpellales</taxon>
        <taxon>Legeriomycetaceae</taxon>
        <taxon>Smittium</taxon>
    </lineage>
</organism>
<reference evidence="1 2" key="1">
    <citation type="journal article" date="2018" name="MBio">
        <title>Comparative Genomics Reveals the Core Gene Toolbox for the Fungus-Insect Symbiosis.</title>
        <authorList>
            <person name="Wang Y."/>
            <person name="Stata M."/>
            <person name="Wang W."/>
            <person name="Stajich J.E."/>
            <person name="White M.M."/>
            <person name="Moncalvo J.M."/>
        </authorList>
    </citation>
    <scope>NUCLEOTIDE SEQUENCE [LARGE SCALE GENOMIC DNA]</scope>
    <source>
        <strain evidence="1 2">AUS-126-30</strain>
    </source>
</reference>
<evidence type="ECO:0000313" key="1">
    <source>
        <dbReference type="EMBL" id="PWA02418.1"/>
    </source>
</evidence>
<proteinExistence type="predicted"/>
<protein>
    <submittedName>
        <fullName evidence="1">Uncharacterized protein</fullName>
    </submittedName>
</protein>
<comment type="caution">
    <text evidence="1">The sequence shown here is derived from an EMBL/GenBank/DDBJ whole genome shotgun (WGS) entry which is preliminary data.</text>
</comment>
<dbReference type="Proteomes" id="UP000245591">
    <property type="component" value="Unassembled WGS sequence"/>
</dbReference>
<feature type="non-terminal residue" evidence="1">
    <location>
        <position position="54"/>
    </location>
</feature>